<dbReference type="InterPro" id="IPR028357">
    <property type="entry name" value="UDPglc_DH_bac"/>
</dbReference>
<feature type="binding site" evidence="10">
    <location>
        <position position="161"/>
    </location>
    <ligand>
        <name>NAD(+)</name>
        <dbReference type="ChEBI" id="CHEBI:57540"/>
    </ligand>
</feature>
<name>A0A511D5I4_9PSEU</name>
<feature type="binding site" evidence="10">
    <location>
        <position position="270"/>
    </location>
    <ligand>
        <name>NAD(+)</name>
        <dbReference type="ChEBI" id="CHEBI:57540"/>
    </ligand>
</feature>
<dbReference type="PIRSF" id="PIRSF500134">
    <property type="entry name" value="UDPglc_DH_bac"/>
    <property type="match status" value="1"/>
</dbReference>
<dbReference type="InterPro" id="IPR036220">
    <property type="entry name" value="UDP-Glc/GDP-Man_DH_C_sf"/>
</dbReference>
<dbReference type="EMBL" id="BJVI01000055">
    <property type="protein sequence ID" value="GEL20049.1"/>
    <property type="molecule type" value="Genomic_DNA"/>
</dbReference>
<evidence type="ECO:0000256" key="7">
    <source>
        <dbReference type="PIRNR" id="PIRNR000124"/>
    </source>
</evidence>
<protein>
    <recommendedName>
        <fullName evidence="3 7">UDP-glucose 6-dehydrogenase</fullName>
        <ecNumber evidence="3 7">1.1.1.22</ecNumber>
    </recommendedName>
</protein>
<dbReference type="STRING" id="1123024.GCA_000423625_03774"/>
<dbReference type="GO" id="GO:0000271">
    <property type="term" value="P:polysaccharide biosynthetic process"/>
    <property type="evidence" value="ECO:0007669"/>
    <property type="project" value="InterPro"/>
</dbReference>
<feature type="binding site" evidence="9">
    <location>
        <position position="209"/>
    </location>
    <ligand>
        <name>substrate</name>
    </ligand>
</feature>
<feature type="binding site" evidence="10">
    <location>
        <position position="35"/>
    </location>
    <ligand>
        <name>NAD(+)</name>
        <dbReference type="ChEBI" id="CHEBI:57540"/>
    </ligand>
</feature>
<comment type="similarity">
    <text evidence="2 7">Belongs to the UDP-glucose/GDP-mannose dehydrogenase family.</text>
</comment>
<keyword evidence="13" id="KW-1185">Reference proteome</keyword>
<evidence type="ECO:0000256" key="4">
    <source>
        <dbReference type="ARBA" id="ARBA00023002"/>
    </source>
</evidence>
<feature type="binding site" evidence="10">
    <location>
        <position position="86"/>
    </location>
    <ligand>
        <name>NAD(+)</name>
        <dbReference type="ChEBI" id="CHEBI:57540"/>
    </ligand>
</feature>
<feature type="binding site" evidence="9">
    <location>
        <position position="329"/>
    </location>
    <ligand>
        <name>substrate</name>
    </ligand>
</feature>
<dbReference type="InterPro" id="IPR014027">
    <property type="entry name" value="UDP-Glc/GDP-Man_DH_C"/>
</dbReference>
<dbReference type="SUPFAM" id="SSF51735">
    <property type="entry name" value="NAD(P)-binding Rossmann-fold domains"/>
    <property type="match status" value="1"/>
</dbReference>
<dbReference type="GO" id="GO:0003979">
    <property type="term" value="F:UDP-glucose 6-dehydrogenase activity"/>
    <property type="evidence" value="ECO:0007669"/>
    <property type="project" value="UniProtKB-EC"/>
</dbReference>
<reference evidence="12 13" key="1">
    <citation type="submission" date="2019-07" db="EMBL/GenBank/DDBJ databases">
        <title>Whole genome shotgun sequence of Pseudonocardia asaccharolytica NBRC 16224.</title>
        <authorList>
            <person name="Hosoyama A."/>
            <person name="Uohara A."/>
            <person name="Ohji S."/>
            <person name="Ichikawa N."/>
        </authorList>
    </citation>
    <scope>NUCLEOTIDE SEQUENCE [LARGE SCALE GENOMIC DNA]</scope>
    <source>
        <strain evidence="12 13">NBRC 16224</strain>
    </source>
</reference>
<dbReference type="NCBIfam" id="TIGR03026">
    <property type="entry name" value="NDP-sugDHase"/>
    <property type="match status" value="1"/>
</dbReference>
<dbReference type="AlphaFoldDB" id="A0A511D5I4"/>
<dbReference type="EC" id="1.1.1.22" evidence="3 7"/>
<dbReference type="InterPro" id="IPR001732">
    <property type="entry name" value="UDP-Glc/GDP-Man_DH_N"/>
</dbReference>
<dbReference type="PIRSF" id="PIRSF000124">
    <property type="entry name" value="UDPglc_GDPman_dh"/>
    <property type="match status" value="1"/>
</dbReference>
<evidence type="ECO:0000259" key="11">
    <source>
        <dbReference type="SMART" id="SM00984"/>
    </source>
</evidence>
<feature type="domain" description="UDP-glucose/GDP-mannose dehydrogenase C-terminal" evidence="11">
    <location>
        <begin position="322"/>
        <end position="429"/>
    </location>
</feature>
<keyword evidence="4 7" id="KW-0560">Oxidoreductase</keyword>
<comment type="pathway">
    <text evidence="1">Nucleotide-sugar biosynthesis; UDP-alpha-D-glucuronate biosynthesis; UDP-alpha-D-glucuronate from UDP-alpha-D-glucose: step 1/1.</text>
</comment>
<dbReference type="PANTHER" id="PTHR43750:SF1">
    <property type="entry name" value="GDP-MANNOSE 6-DEHYDROGENASE"/>
    <property type="match status" value="1"/>
</dbReference>
<feature type="active site" description="Nucleophile" evidence="8">
    <location>
        <position position="267"/>
    </location>
</feature>
<dbReference type="Pfam" id="PF00984">
    <property type="entry name" value="UDPG_MGDP_dh"/>
    <property type="match status" value="1"/>
</dbReference>
<comment type="catalytic activity">
    <reaction evidence="6 7">
        <text>UDP-alpha-D-glucose + 2 NAD(+) + H2O = UDP-alpha-D-glucuronate + 2 NADH + 3 H(+)</text>
        <dbReference type="Rhea" id="RHEA:23596"/>
        <dbReference type="ChEBI" id="CHEBI:15377"/>
        <dbReference type="ChEBI" id="CHEBI:15378"/>
        <dbReference type="ChEBI" id="CHEBI:57540"/>
        <dbReference type="ChEBI" id="CHEBI:57945"/>
        <dbReference type="ChEBI" id="CHEBI:58052"/>
        <dbReference type="ChEBI" id="CHEBI:58885"/>
        <dbReference type="EC" id="1.1.1.22"/>
    </reaction>
</comment>
<proteinExistence type="inferred from homology"/>
<dbReference type="UniPathway" id="UPA00038">
    <property type="reaction ID" value="UER00491"/>
</dbReference>
<evidence type="ECO:0000256" key="1">
    <source>
        <dbReference type="ARBA" id="ARBA00004701"/>
    </source>
</evidence>
<evidence type="ECO:0000313" key="13">
    <source>
        <dbReference type="Proteomes" id="UP000321328"/>
    </source>
</evidence>
<evidence type="ECO:0000256" key="3">
    <source>
        <dbReference type="ARBA" id="ARBA00012954"/>
    </source>
</evidence>
<keyword evidence="5 7" id="KW-0520">NAD</keyword>
<feature type="binding site" evidence="9">
    <location>
        <begin position="256"/>
        <end position="260"/>
    </location>
    <ligand>
        <name>substrate</name>
    </ligand>
</feature>
<dbReference type="Pfam" id="PF03721">
    <property type="entry name" value="UDPG_MGDP_dh_N"/>
    <property type="match status" value="1"/>
</dbReference>
<comment type="caution">
    <text evidence="12">The sequence shown here is derived from an EMBL/GenBank/DDBJ whole genome shotgun (WGS) entry which is preliminary data.</text>
</comment>
<feature type="binding site" evidence="10">
    <location>
        <position position="124"/>
    </location>
    <ligand>
        <name>NAD(+)</name>
        <dbReference type="ChEBI" id="CHEBI:57540"/>
    </ligand>
</feature>
<organism evidence="12 13">
    <name type="scientific">Pseudonocardia asaccharolytica DSM 44247 = NBRC 16224</name>
    <dbReference type="NCBI Taxonomy" id="1123024"/>
    <lineage>
        <taxon>Bacteria</taxon>
        <taxon>Bacillati</taxon>
        <taxon>Actinomycetota</taxon>
        <taxon>Actinomycetes</taxon>
        <taxon>Pseudonocardiales</taxon>
        <taxon>Pseudonocardiaceae</taxon>
        <taxon>Pseudonocardia</taxon>
    </lineage>
</organism>
<dbReference type="GO" id="GO:0051287">
    <property type="term" value="F:NAD binding"/>
    <property type="evidence" value="ECO:0007669"/>
    <property type="project" value="InterPro"/>
</dbReference>
<dbReference type="InterPro" id="IPR008927">
    <property type="entry name" value="6-PGluconate_DH-like_C_sf"/>
</dbReference>
<dbReference type="SMART" id="SM00984">
    <property type="entry name" value="UDPG_MGDP_dh_C"/>
    <property type="match status" value="1"/>
</dbReference>
<dbReference type="SUPFAM" id="SSF48179">
    <property type="entry name" value="6-phosphogluconate dehydrogenase C-terminal domain-like"/>
    <property type="match status" value="1"/>
</dbReference>
<feature type="binding site" evidence="9">
    <location>
        <position position="264"/>
    </location>
    <ligand>
        <name>substrate</name>
    </ligand>
</feature>
<evidence type="ECO:0000256" key="6">
    <source>
        <dbReference type="ARBA" id="ARBA00047473"/>
    </source>
</evidence>
<feature type="binding site" evidence="10">
    <location>
        <position position="336"/>
    </location>
    <ligand>
        <name>NAD(+)</name>
        <dbReference type="ChEBI" id="CHEBI:57540"/>
    </ligand>
</feature>
<dbReference type="Gene3D" id="3.40.50.720">
    <property type="entry name" value="NAD(P)-binding Rossmann-like Domain"/>
    <property type="match status" value="2"/>
</dbReference>
<dbReference type="Pfam" id="PF03720">
    <property type="entry name" value="UDPG_MGDP_dh_C"/>
    <property type="match status" value="1"/>
</dbReference>
<dbReference type="SUPFAM" id="SSF52413">
    <property type="entry name" value="UDP-glucose/GDP-mannose dehydrogenase C-terminal domain"/>
    <property type="match status" value="1"/>
</dbReference>
<evidence type="ECO:0000256" key="9">
    <source>
        <dbReference type="PIRSR" id="PIRSR500134-2"/>
    </source>
</evidence>
<dbReference type="Proteomes" id="UP000321328">
    <property type="component" value="Unassembled WGS sequence"/>
</dbReference>
<dbReference type="GO" id="GO:0006065">
    <property type="term" value="P:UDP-glucuronate biosynthetic process"/>
    <property type="evidence" value="ECO:0007669"/>
    <property type="project" value="UniProtKB-UniPathway"/>
</dbReference>
<dbReference type="PANTHER" id="PTHR43750">
    <property type="entry name" value="UDP-GLUCOSE 6-DEHYDROGENASE TUAD"/>
    <property type="match status" value="1"/>
</dbReference>
<dbReference type="Gene3D" id="1.20.5.100">
    <property type="entry name" value="Cytochrome c1, transmembrane anchor, C-terminal"/>
    <property type="match status" value="1"/>
</dbReference>
<dbReference type="InterPro" id="IPR036291">
    <property type="entry name" value="NAD(P)-bd_dom_sf"/>
</dbReference>
<dbReference type="InterPro" id="IPR017476">
    <property type="entry name" value="UDP-Glc/GDP-Man"/>
</dbReference>
<evidence type="ECO:0000256" key="10">
    <source>
        <dbReference type="PIRSR" id="PIRSR500134-3"/>
    </source>
</evidence>
<sequence>MNVMVFGLGYVGSVTATCLAVRGHRVVGVDPDRVKVAALGAGRPPVIEPGLDELVADAIGTGALTAVGSAHDRLAHADVSIVCVGTPSAPNGSTDLRQLTRVISEIGSALGGSDHPHTVVIRSTVPPGTVEDVVVSQLELSSGRGVGTDLQVAMCPEFLREGSSVADFFHPPFLVVGGSSAAVATVRELFGFLDCAVHAVSIRSAESIKFAGNAFHALKVAFTNELARLYRTLDVDSRQVMDVFVRDRQLNVSPAYLRPGFAFGGSCLPKDLRGLLHLARMNCVDLPVLDAVLVSNDMLVRDVAERILRGVDARGGENRRVALIGLAFKQQTDDLRESPNVALAEILIGKGLDVRIHDPVVNPTRLSGANLRHVQKRLPHLHRVLYDDVAEALDGAAVAVVGSTGPDVAAAVVAARPPLVLDLDGRLGAEVECLAGYEGVGW</sequence>
<dbReference type="InterPro" id="IPR014026">
    <property type="entry name" value="UDP-Glc/GDP-Man_DH_dimer"/>
</dbReference>
<evidence type="ECO:0000313" key="12">
    <source>
        <dbReference type="EMBL" id="GEL20049.1"/>
    </source>
</evidence>
<dbReference type="OrthoDB" id="5193947at2"/>
<accession>A0A511D5I4</accession>
<feature type="binding site" evidence="9">
    <location>
        <begin position="158"/>
        <end position="161"/>
    </location>
    <ligand>
        <name>substrate</name>
    </ligand>
</feature>
<feature type="binding site" evidence="10">
    <location>
        <position position="30"/>
    </location>
    <ligand>
        <name>NAD(+)</name>
        <dbReference type="ChEBI" id="CHEBI:57540"/>
    </ligand>
</feature>
<evidence type="ECO:0000256" key="2">
    <source>
        <dbReference type="ARBA" id="ARBA00006601"/>
    </source>
</evidence>
<evidence type="ECO:0000256" key="5">
    <source>
        <dbReference type="ARBA" id="ARBA00023027"/>
    </source>
</evidence>
<evidence type="ECO:0000256" key="8">
    <source>
        <dbReference type="PIRSR" id="PIRSR500134-1"/>
    </source>
</evidence>
<gene>
    <name evidence="12" type="ORF">PA7_38860</name>
</gene>